<evidence type="ECO:0000259" key="3">
    <source>
        <dbReference type="PROSITE" id="PS51084"/>
    </source>
</evidence>
<evidence type="ECO:0000256" key="2">
    <source>
        <dbReference type="SAM" id="MobiDB-lite"/>
    </source>
</evidence>
<dbReference type="PANTHER" id="PTHR46648:SF1">
    <property type="entry name" value="ADENOSINE 5'-MONOPHOSPHORAMIDASE HNT1"/>
    <property type="match status" value="1"/>
</dbReference>
<dbReference type="InterPro" id="IPR011146">
    <property type="entry name" value="HIT-like"/>
</dbReference>
<feature type="compositionally biased region" description="Basic and acidic residues" evidence="2">
    <location>
        <begin position="1"/>
        <end position="18"/>
    </location>
</feature>
<dbReference type="EMBL" id="BOOF01000012">
    <property type="protein sequence ID" value="GIH61825.1"/>
    <property type="molecule type" value="Genomic_DNA"/>
</dbReference>
<organism evidence="4 5">
    <name type="scientific">Microbispora siamensis</name>
    <dbReference type="NCBI Taxonomy" id="564413"/>
    <lineage>
        <taxon>Bacteria</taxon>
        <taxon>Bacillati</taxon>
        <taxon>Actinomycetota</taxon>
        <taxon>Actinomycetes</taxon>
        <taxon>Streptosporangiales</taxon>
        <taxon>Streptosporangiaceae</taxon>
        <taxon>Microbispora</taxon>
    </lineage>
</organism>
<feature type="short sequence motif" description="Histidine triad motif" evidence="1">
    <location>
        <begin position="138"/>
        <end position="142"/>
    </location>
</feature>
<dbReference type="SUPFAM" id="SSF54197">
    <property type="entry name" value="HIT-like"/>
    <property type="match status" value="1"/>
</dbReference>
<dbReference type="SUPFAM" id="SSF56112">
    <property type="entry name" value="Protein kinase-like (PK-like)"/>
    <property type="match status" value="1"/>
</dbReference>
<dbReference type="Pfam" id="PF01230">
    <property type="entry name" value="HIT"/>
    <property type="match status" value="1"/>
</dbReference>
<proteinExistence type="predicted"/>
<dbReference type="InterPro" id="IPR036265">
    <property type="entry name" value="HIT-like_sf"/>
</dbReference>
<dbReference type="Pfam" id="PF01636">
    <property type="entry name" value="APH"/>
    <property type="match status" value="1"/>
</dbReference>
<protein>
    <recommendedName>
        <fullName evidence="3">HIT domain-containing protein</fullName>
    </recommendedName>
</protein>
<feature type="region of interest" description="Disordered" evidence="2">
    <location>
        <begin position="1"/>
        <end position="25"/>
    </location>
</feature>
<keyword evidence="5" id="KW-1185">Reference proteome</keyword>
<comment type="caution">
    <text evidence="4">The sequence shown here is derived from an EMBL/GenBank/DDBJ whole genome shotgun (WGS) entry which is preliminary data.</text>
</comment>
<evidence type="ECO:0000313" key="5">
    <source>
        <dbReference type="Proteomes" id="UP000660454"/>
    </source>
</evidence>
<dbReference type="InterPro" id="IPR002575">
    <property type="entry name" value="Aminoglycoside_PTrfase"/>
</dbReference>
<dbReference type="InterPro" id="IPR011009">
    <property type="entry name" value="Kinase-like_dom_sf"/>
</dbReference>
<evidence type="ECO:0000313" key="4">
    <source>
        <dbReference type="EMBL" id="GIH61825.1"/>
    </source>
</evidence>
<name>A0ABQ4GKC8_9ACTN</name>
<dbReference type="RefSeq" id="WP_275414127.1">
    <property type="nucleotide sequence ID" value="NZ_BOOF01000012.1"/>
</dbReference>
<accession>A0ABQ4GKC8</accession>
<feature type="domain" description="HIT" evidence="3">
    <location>
        <begin position="45"/>
        <end position="153"/>
    </location>
</feature>
<dbReference type="Gene3D" id="3.30.428.10">
    <property type="entry name" value="HIT-like"/>
    <property type="match status" value="1"/>
</dbReference>
<dbReference type="Proteomes" id="UP000660454">
    <property type="component" value="Unassembled WGS sequence"/>
</dbReference>
<dbReference type="PANTHER" id="PTHR46648">
    <property type="entry name" value="HIT FAMILY PROTEIN 1"/>
    <property type="match status" value="1"/>
</dbReference>
<evidence type="ECO:0000256" key="1">
    <source>
        <dbReference type="PROSITE-ProRule" id="PRU00464"/>
    </source>
</evidence>
<dbReference type="Gene3D" id="3.90.1200.10">
    <property type="match status" value="1"/>
</dbReference>
<dbReference type="PROSITE" id="PS51084">
    <property type="entry name" value="HIT_2"/>
    <property type="match status" value="1"/>
</dbReference>
<dbReference type="InterPro" id="IPR001310">
    <property type="entry name" value="Histidine_triad_HIT"/>
</dbReference>
<reference evidence="4 5" key="1">
    <citation type="submission" date="2021-01" db="EMBL/GenBank/DDBJ databases">
        <title>Whole genome shotgun sequence of Microbispora siamensis NBRC 104113.</title>
        <authorList>
            <person name="Komaki H."/>
            <person name="Tamura T."/>
        </authorList>
    </citation>
    <scope>NUCLEOTIDE SEQUENCE [LARGE SCALE GENOMIC DNA]</scope>
    <source>
        <strain evidence="4 5">NBRC 104113</strain>
    </source>
</reference>
<sequence>MAELDRHHSQGYEQEGREPGGPLPHSREDFDVAAYVRRVRGGPCFVCAVVAGDPAYDFEQVVFEDDEHIAFLDRYPTLPGKVLVAPKAHVEHVVRDLDEEAYVRLMRTVRRVALAVEAVVPSERTYLLSLGSGQGNAHLHWHVAPLPPGTPYERQQFHALMTENGVIPWSVRQAAGLAERLRAALAGPAGTCFPEADEEELTGGGVNRVVRVGGTVRRPARRWTPAVHALLDHLAAAGFGGAPRAHGCDGEGREVLDFLPGEVPDYPLPPYAMADDALAGVGALLRDYHDATVGFTPPEGAEWYFSPRAPAEVVCHGDVAPYNCVFREGRPVAFIDFDTAHPGPRVWDVAYAAYRFVPLHDPGRDGSAPGVEEQARRLRVFADAYRLGVADRQVLAETARARLGHLVAHMRAEAAAGHEAFAAHVAEGHDLLYLTDSAHIARHEALFLAALSSEGPGGRVGMSAG</sequence>
<gene>
    <name evidence="4" type="ORF">Msi02_26420</name>
</gene>